<gene>
    <name evidence="3" type="ORF">I2456_10295</name>
    <name evidence="2" type="ORF">MKUB_19220</name>
</gene>
<sequence>MATRHDTVQDKAARSLSAQLRDPAYSAYLLLRTVFTVAPIVFGLDKFFNLLTHPHHWSMYLAGWIDGLVPGTADQCMYVVGVVEIAAGVLVAVAPRIGAWVVAAWLAGIIVDLVSGPGFYDVALRDFGLLAGAVALARLAQGVHIRTIGHAGPPRPDQSQGT</sequence>
<dbReference type="KEGG" id="mku:I2456_10295"/>
<keyword evidence="1" id="KW-0812">Transmembrane</keyword>
<keyword evidence="4" id="KW-1185">Reference proteome</keyword>
<evidence type="ECO:0000313" key="2">
    <source>
        <dbReference type="EMBL" id="GFG64432.1"/>
    </source>
</evidence>
<dbReference type="AlphaFoldDB" id="A0AAX1JHG7"/>
<reference evidence="3" key="3">
    <citation type="submission" date="2020-11" db="EMBL/GenBank/DDBJ databases">
        <title>Intraspecies plasmid and genomic variation of Mycobacterium kubicae revealed by the complete genome sequences of two clinical isolates.</title>
        <authorList>
            <person name="Hendrix J.R."/>
            <person name="Epperson L.E."/>
            <person name="Honda J.R."/>
            <person name="Strong M."/>
        </authorList>
    </citation>
    <scope>NUCLEOTIDE SEQUENCE</scope>
    <source>
        <strain evidence="3">JCM 13573</strain>
    </source>
</reference>
<proteinExistence type="predicted"/>
<evidence type="ECO:0000313" key="3">
    <source>
        <dbReference type="EMBL" id="QPI39795.1"/>
    </source>
</evidence>
<dbReference type="RefSeq" id="WP_085073178.1">
    <property type="nucleotide sequence ID" value="NZ_BLKU01000003.1"/>
</dbReference>
<dbReference type="Proteomes" id="UP000663583">
    <property type="component" value="Chromosome"/>
</dbReference>
<feature type="transmembrane region" description="Helical" evidence="1">
    <location>
        <begin position="76"/>
        <end position="94"/>
    </location>
</feature>
<protein>
    <submittedName>
        <fullName evidence="3">DoxX family membrane protein</fullName>
    </submittedName>
</protein>
<dbReference type="Proteomes" id="UP000465306">
    <property type="component" value="Unassembled WGS sequence"/>
</dbReference>
<feature type="transmembrane region" description="Helical" evidence="1">
    <location>
        <begin position="100"/>
        <end position="120"/>
    </location>
</feature>
<dbReference type="EMBL" id="CP065047">
    <property type="protein sequence ID" value="QPI39795.1"/>
    <property type="molecule type" value="Genomic_DNA"/>
</dbReference>
<evidence type="ECO:0000313" key="4">
    <source>
        <dbReference type="Proteomes" id="UP000465306"/>
    </source>
</evidence>
<reference evidence="2" key="2">
    <citation type="submission" date="2020-02" db="EMBL/GenBank/DDBJ databases">
        <authorList>
            <person name="Matsumoto Y."/>
            <person name="Kinjo T."/>
            <person name="Motooka D."/>
            <person name="Nabeya D."/>
            <person name="Jung N."/>
            <person name="Uechi K."/>
            <person name="Horii T."/>
            <person name="Iida T."/>
            <person name="Fujita J."/>
            <person name="Nakamura S."/>
        </authorList>
    </citation>
    <scope>NUCLEOTIDE SEQUENCE</scope>
    <source>
        <strain evidence="2">JCM 13573</strain>
    </source>
</reference>
<organism evidence="3 5">
    <name type="scientific">Mycobacterium kubicae</name>
    <dbReference type="NCBI Taxonomy" id="120959"/>
    <lineage>
        <taxon>Bacteria</taxon>
        <taxon>Bacillati</taxon>
        <taxon>Actinomycetota</taxon>
        <taxon>Actinomycetes</taxon>
        <taxon>Mycobacteriales</taxon>
        <taxon>Mycobacteriaceae</taxon>
        <taxon>Mycobacterium</taxon>
        <taxon>Mycobacterium simiae complex</taxon>
    </lineage>
</organism>
<accession>A0AAX1JHG7</accession>
<reference evidence="2 4" key="1">
    <citation type="journal article" date="2019" name="Emerg. Microbes Infect.">
        <title>Comprehensive subspecies identification of 175 nontuberculous mycobacteria species based on 7547 genomic profiles.</title>
        <authorList>
            <person name="Matsumoto Y."/>
            <person name="Kinjo T."/>
            <person name="Motooka D."/>
            <person name="Nabeya D."/>
            <person name="Jung N."/>
            <person name="Uechi K."/>
            <person name="Horii T."/>
            <person name="Iida T."/>
            <person name="Fujita J."/>
            <person name="Nakamura S."/>
        </authorList>
    </citation>
    <scope>NUCLEOTIDE SEQUENCE [LARGE SCALE GENOMIC DNA]</scope>
    <source>
        <strain evidence="2 4">JCM 13573</strain>
    </source>
</reference>
<evidence type="ECO:0000313" key="5">
    <source>
        <dbReference type="Proteomes" id="UP000663583"/>
    </source>
</evidence>
<keyword evidence="1" id="KW-1133">Transmembrane helix</keyword>
<name>A0AAX1JHG7_9MYCO</name>
<dbReference type="EMBL" id="BLKU01000003">
    <property type="protein sequence ID" value="GFG64432.1"/>
    <property type="molecule type" value="Genomic_DNA"/>
</dbReference>
<feature type="transmembrane region" description="Helical" evidence="1">
    <location>
        <begin position="25"/>
        <end position="44"/>
    </location>
</feature>
<evidence type="ECO:0000256" key="1">
    <source>
        <dbReference type="SAM" id="Phobius"/>
    </source>
</evidence>
<keyword evidence="1" id="KW-0472">Membrane</keyword>